<dbReference type="RefSeq" id="WP_053389867.1">
    <property type="nucleotide sequence ID" value="NZ_KU176944.1"/>
</dbReference>
<dbReference type="AlphaFoldDB" id="A0A0U3BI50"/>
<accession>A0A0U3BI50</accession>
<geneLocation type="plasmid" evidence="1">
    <name>pKPC2_CF65</name>
</geneLocation>
<organism evidence="1">
    <name type="scientific">Citrobacter freundii</name>
    <dbReference type="NCBI Taxonomy" id="546"/>
    <lineage>
        <taxon>Bacteria</taxon>
        <taxon>Pseudomonadati</taxon>
        <taxon>Pseudomonadota</taxon>
        <taxon>Gammaproteobacteria</taxon>
        <taxon>Enterobacterales</taxon>
        <taxon>Enterobacteriaceae</taxon>
        <taxon>Citrobacter</taxon>
        <taxon>Citrobacter freundii complex</taxon>
    </lineage>
</organism>
<evidence type="ECO:0000313" key="1">
    <source>
        <dbReference type="EMBL" id="ALT06341.1"/>
    </source>
</evidence>
<reference evidence="1" key="1">
    <citation type="submission" date="2015-11" db="EMBL/GenBank/DDBJ databases">
        <authorList>
            <person name="Zong Z."/>
            <person name="Wu W."/>
            <person name="Feng Y."/>
        </authorList>
    </citation>
    <scope>NUCLEOTIDE SEQUENCE</scope>
    <source>
        <strain evidence="1">WCHCF65</strain>
        <plasmid evidence="1">pKPC2_CF65</plasmid>
    </source>
</reference>
<name>A0A0U3BI50_CITFR</name>
<keyword evidence="1" id="KW-0614">Plasmid</keyword>
<proteinExistence type="predicted"/>
<protein>
    <submittedName>
        <fullName evidence="1">Uncharacterized protein</fullName>
    </submittedName>
</protein>
<sequence>MSISIDLPGIDEQRMLLLQRGAEAGCDQLRANLNAPRYPAASGIDAAAYGDKHLRTLDEGWEPPAAALVSAWFTHFQSCFPEYASENKLAALLGLSGANGGRRIRAYTSGDEKIPYGPWRRFLVLTGRASQEIIPVLGIFDMEKPF</sequence>
<dbReference type="EMBL" id="KU176944">
    <property type="protein sequence ID" value="ALT06341.1"/>
    <property type="molecule type" value="Genomic_DNA"/>
</dbReference>
<dbReference type="GeneID" id="93757156"/>
<gene>
    <name evidence="1" type="ORF">pKPC2_CF65_00038</name>
</gene>